<reference evidence="2 3" key="1">
    <citation type="journal article" date="2018" name="Elife">
        <title>Firefly genomes illuminate parallel origins of bioluminescence in beetles.</title>
        <authorList>
            <person name="Fallon T.R."/>
            <person name="Lower S.E."/>
            <person name="Chang C.H."/>
            <person name="Bessho-Uehara M."/>
            <person name="Martin G.J."/>
            <person name="Bewick A.J."/>
            <person name="Behringer M."/>
            <person name="Debat H.J."/>
            <person name="Wong I."/>
            <person name="Day J.C."/>
            <person name="Suvorov A."/>
            <person name="Silva C.J."/>
            <person name="Stanger-Hall K.F."/>
            <person name="Hall D.W."/>
            <person name="Schmitz R.J."/>
            <person name="Nelson D.R."/>
            <person name="Lewis S.M."/>
            <person name="Shigenobu S."/>
            <person name="Bybee S.M."/>
            <person name="Larracuente A.M."/>
            <person name="Oba Y."/>
            <person name="Weng J.K."/>
        </authorList>
    </citation>
    <scope>NUCLEOTIDE SEQUENCE [LARGE SCALE GENOMIC DNA]</scope>
    <source>
        <strain evidence="2">1611_PpyrPB1</strain>
        <tissue evidence="2">Whole body</tissue>
    </source>
</reference>
<comment type="caution">
    <text evidence="2">The sequence shown here is derived from an EMBL/GenBank/DDBJ whole genome shotgun (WGS) entry which is preliminary data.</text>
</comment>
<feature type="compositionally biased region" description="Polar residues" evidence="1">
    <location>
        <begin position="161"/>
        <end position="180"/>
    </location>
</feature>
<accession>A0A5N4ANU8</accession>
<evidence type="ECO:0000313" key="3">
    <source>
        <dbReference type="Proteomes" id="UP000327044"/>
    </source>
</evidence>
<name>A0A5N4ANU8_PHOPY</name>
<sequence length="227" mass="25421">MTNKPFTSQSTNISTETTYSSAPSRCGNEPVVITNLTKRSLYEQSITSIYKNGLPFKKTACNSYYPARNYLMYNNSQCDIIPGLKEFFPGGLSFSFNQVGHHFTNQSPNPLYTQCWPPQDPNRLELMLQPDPTPLKFHYEESTTTADMPNSTHAIQCSLQTSTTNRETATSEETTQTNGAESKKSTTSLSCRKSKRKKKSKKKKSTPADQDSDSPYGDLYSDNAESQ</sequence>
<organism evidence="2 3">
    <name type="scientific">Photinus pyralis</name>
    <name type="common">Common eastern firefly</name>
    <name type="synonym">Lampyris pyralis</name>
    <dbReference type="NCBI Taxonomy" id="7054"/>
    <lineage>
        <taxon>Eukaryota</taxon>
        <taxon>Metazoa</taxon>
        <taxon>Ecdysozoa</taxon>
        <taxon>Arthropoda</taxon>
        <taxon>Hexapoda</taxon>
        <taxon>Insecta</taxon>
        <taxon>Pterygota</taxon>
        <taxon>Neoptera</taxon>
        <taxon>Endopterygota</taxon>
        <taxon>Coleoptera</taxon>
        <taxon>Polyphaga</taxon>
        <taxon>Elateriformia</taxon>
        <taxon>Elateroidea</taxon>
        <taxon>Lampyridae</taxon>
        <taxon>Lampyrinae</taxon>
        <taxon>Photinus</taxon>
    </lineage>
</organism>
<evidence type="ECO:0000313" key="2">
    <source>
        <dbReference type="EMBL" id="KAB0798986.1"/>
    </source>
</evidence>
<feature type="region of interest" description="Disordered" evidence="1">
    <location>
        <begin position="161"/>
        <end position="227"/>
    </location>
</feature>
<dbReference type="InParanoid" id="A0A5N4ANU8"/>
<dbReference type="Proteomes" id="UP000327044">
    <property type="component" value="Unassembled WGS sequence"/>
</dbReference>
<dbReference type="AlphaFoldDB" id="A0A5N4ANU8"/>
<feature type="region of interest" description="Disordered" evidence="1">
    <location>
        <begin position="1"/>
        <end position="22"/>
    </location>
</feature>
<gene>
    <name evidence="2" type="ORF">PPYR_06866</name>
</gene>
<keyword evidence="3" id="KW-1185">Reference proteome</keyword>
<feature type="compositionally biased region" description="Basic residues" evidence="1">
    <location>
        <begin position="192"/>
        <end position="205"/>
    </location>
</feature>
<evidence type="ECO:0000256" key="1">
    <source>
        <dbReference type="SAM" id="MobiDB-lite"/>
    </source>
</evidence>
<protein>
    <submittedName>
        <fullName evidence="2">Uncharacterized protein</fullName>
    </submittedName>
</protein>
<dbReference type="EMBL" id="VVIM01000005">
    <property type="protein sequence ID" value="KAB0798986.1"/>
    <property type="molecule type" value="Genomic_DNA"/>
</dbReference>
<proteinExistence type="predicted"/>